<dbReference type="Proteomes" id="UP000095229">
    <property type="component" value="Unassembled WGS sequence"/>
</dbReference>
<keyword evidence="3" id="KW-1185">Reference proteome</keyword>
<dbReference type="STRING" id="45071.Lpar_0994"/>
<feature type="region of interest" description="Disordered" evidence="1">
    <location>
        <begin position="89"/>
        <end position="111"/>
    </location>
</feature>
<dbReference type="RefSeq" id="WP_006869944.1">
    <property type="nucleotide sequence ID" value="NZ_CAAAIE010000002.1"/>
</dbReference>
<reference evidence="2 3" key="1">
    <citation type="submission" date="2016-02" db="EMBL/GenBank/DDBJ databases">
        <title>Secondary metabolites in Legionella.</title>
        <authorList>
            <person name="Tobias N.J."/>
            <person name="Bode H.B."/>
        </authorList>
    </citation>
    <scope>NUCLEOTIDE SEQUENCE [LARGE SCALE GENOMIC DNA]</scope>
    <source>
        <strain evidence="2 3">DSM 19216</strain>
    </source>
</reference>
<dbReference type="EMBL" id="LSOG01000046">
    <property type="protein sequence ID" value="OEH47506.1"/>
    <property type="molecule type" value="Genomic_DNA"/>
</dbReference>
<dbReference type="InterPro" id="IPR010982">
    <property type="entry name" value="Lambda_DNA-bd_dom_sf"/>
</dbReference>
<organism evidence="2 3">
    <name type="scientific">Legionella parisiensis</name>
    <dbReference type="NCBI Taxonomy" id="45071"/>
    <lineage>
        <taxon>Bacteria</taxon>
        <taxon>Pseudomonadati</taxon>
        <taxon>Pseudomonadota</taxon>
        <taxon>Gammaproteobacteria</taxon>
        <taxon>Legionellales</taxon>
        <taxon>Legionellaceae</taxon>
        <taxon>Legionella</taxon>
    </lineage>
</organism>
<proteinExistence type="predicted"/>
<gene>
    <name evidence="2" type="ORF">lpari_01429</name>
</gene>
<dbReference type="Gene3D" id="1.10.260.40">
    <property type="entry name" value="lambda repressor-like DNA-binding domains"/>
    <property type="match status" value="1"/>
</dbReference>
<name>A0A1E5JSK2_9GAMM</name>
<accession>A0A1E5JSK2</accession>
<evidence type="ECO:0000256" key="1">
    <source>
        <dbReference type="SAM" id="MobiDB-lite"/>
    </source>
</evidence>
<evidence type="ECO:0008006" key="4">
    <source>
        <dbReference type="Google" id="ProtNLM"/>
    </source>
</evidence>
<dbReference type="InterPro" id="IPR001387">
    <property type="entry name" value="Cro/C1-type_HTH"/>
</dbReference>
<sequence>MSKKTHLPIPVQKVLRILGKNIGDARRRRRIAMELMSERCGFSRPTLSRIEKGDPNVSMGAYASALFVLGMSEHLTRVADASHDIVGRELEEESLPKRIRSPQGNKGEANE</sequence>
<dbReference type="PATRIC" id="fig|45071.6.peg.1064"/>
<evidence type="ECO:0000313" key="2">
    <source>
        <dbReference type="EMBL" id="OEH47506.1"/>
    </source>
</evidence>
<comment type="caution">
    <text evidence="2">The sequence shown here is derived from an EMBL/GenBank/DDBJ whole genome shotgun (WGS) entry which is preliminary data.</text>
</comment>
<protein>
    <recommendedName>
        <fullName evidence="4">HTH cro/C1-type domain-containing protein</fullName>
    </recommendedName>
</protein>
<dbReference type="Pfam" id="PF13560">
    <property type="entry name" value="HTH_31"/>
    <property type="match status" value="1"/>
</dbReference>
<dbReference type="AlphaFoldDB" id="A0A1E5JSK2"/>
<dbReference type="GO" id="GO:0003677">
    <property type="term" value="F:DNA binding"/>
    <property type="evidence" value="ECO:0007669"/>
    <property type="project" value="InterPro"/>
</dbReference>
<evidence type="ECO:0000313" key="3">
    <source>
        <dbReference type="Proteomes" id="UP000095229"/>
    </source>
</evidence>
<dbReference type="SUPFAM" id="SSF47413">
    <property type="entry name" value="lambda repressor-like DNA-binding domains"/>
    <property type="match status" value="1"/>
</dbReference>
<dbReference type="OrthoDB" id="5422231at2"/>
<dbReference type="CDD" id="cd00093">
    <property type="entry name" value="HTH_XRE"/>
    <property type="match status" value="1"/>
</dbReference>